<dbReference type="PANTHER" id="PTHR47515:SF2">
    <property type="entry name" value="INTEGRASE CORE DOMAIN PROTEIN"/>
    <property type="match status" value="1"/>
</dbReference>
<gene>
    <name evidence="1" type="ORF">GCM10010991_32990</name>
</gene>
<comment type="caution">
    <text evidence="1">The sequence shown here is derived from an EMBL/GenBank/DDBJ whole genome shotgun (WGS) entry which is preliminary data.</text>
</comment>
<keyword evidence="2" id="KW-1185">Reference proteome</keyword>
<dbReference type="EMBL" id="BMLP01000009">
    <property type="protein sequence ID" value="GGO37410.1"/>
    <property type="molecule type" value="Genomic_DNA"/>
</dbReference>
<evidence type="ECO:0000313" key="2">
    <source>
        <dbReference type="Proteomes" id="UP000598196"/>
    </source>
</evidence>
<organism evidence="1 2">
    <name type="scientific">Gemmobacter aquaticus</name>
    <dbReference type="NCBI Taxonomy" id="490185"/>
    <lineage>
        <taxon>Bacteria</taxon>
        <taxon>Pseudomonadati</taxon>
        <taxon>Pseudomonadota</taxon>
        <taxon>Alphaproteobacteria</taxon>
        <taxon>Rhodobacterales</taxon>
        <taxon>Paracoccaceae</taxon>
        <taxon>Gemmobacter</taxon>
    </lineage>
</organism>
<dbReference type="Proteomes" id="UP000598196">
    <property type="component" value="Unassembled WGS sequence"/>
</dbReference>
<proteinExistence type="predicted"/>
<evidence type="ECO:0000313" key="1">
    <source>
        <dbReference type="EMBL" id="GGO37410.1"/>
    </source>
</evidence>
<name>A0A918DDQ6_9RHOB</name>
<dbReference type="PANTHER" id="PTHR47515">
    <property type="entry name" value="LOW CALCIUM RESPONSE LOCUS PROTEIN T"/>
    <property type="match status" value="1"/>
</dbReference>
<evidence type="ECO:0008006" key="3">
    <source>
        <dbReference type="Google" id="ProtNLM"/>
    </source>
</evidence>
<protein>
    <recommendedName>
        <fullName evidence="3">Transposase</fullName>
    </recommendedName>
</protein>
<reference evidence="1 2" key="1">
    <citation type="journal article" date="2014" name="Int. J. Syst. Evol. Microbiol.">
        <title>Complete genome sequence of Corynebacterium casei LMG S-19264T (=DSM 44701T), isolated from a smear-ripened cheese.</title>
        <authorList>
            <consortium name="US DOE Joint Genome Institute (JGI-PGF)"/>
            <person name="Walter F."/>
            <person name="Albersmeier A."/>
            <person name="Kalinowski J."/>
            <person name="Ruckert C."/>
        </authorList>
    </citation>
    <scope>NUCLEOTIDE SEQUENCE [LARGE SCALE GENOMIC DNA]</scope>
    <source>
        <strain evidence="1 2">CGMCC 1.7029</strain>
    </source>
</reference>
<sequence length="66" mass="7627">MKGHPWNHKRAYRIHCALQLNLRIKPRNRLKRDKPDVLAVPGPPNITWSMDFMANRLAGIAMHLGC</sequence>
<dbReference type="AlphaFoldDB" id="A0A918DDQ6"/>
<accession>A0A918DDQ6</accession>